<evidence type="ECO:0000313" key="1">
    <source>
        <dbReference type="EMBL" id="KAG0446634.1"/>
    </source>
</evidence>
<accession>A0A835U241</accession>
<dbReference type="Proteomes" id="UP000636800">
    <property type="component" value="Unassembled WGS sequence"/>
</dbReference>
<name>A0A835U241_VANPL</name>
<proteinExistence type="predicted"/>
<evidence type="ECO:0000313" key="3">
    <source>
        <dbReference type="Proteomes" id="UP000636800"/>
    </source>
</evidence>
<comment type="caution">
    <text evidence="1">The sequence shown here is derived from an EMBL/GenBank/DDBJ whole genome shotgun (WGS) entry which is preliminary data.</text>
</comment>
<dbReference type="Proteomes" id="UP000639772">
    <property type="component" value="Unassembled WGS sequence"/>
</dbReference>
<keyword evidence="3" id="KW-1185">Reference proteome</keyword>
<dbReference type="EMBL" id="JADCNM010000560">
    <property type="protein sequence ID" value="KAG0446634.1"/>
    <property type="molecule type" value="Genomic_DNA"/>
</dbReference>
<organism evidence="1 4">
    <name type="scientific">Vanilla planifolia</name>
    <name type="common">Vanilla</name>
    <dbReference type="NCBI Taxonomy" id="51239"/>
    <lineage>
        <taxon>Eukaryota</taxon>
        <taxon>Viridiplantae</taxon>
        <taxon>Streptophyta</taxon>
        <taxon>Embryophyta</taxon>
        <taxon>Tracheophyta</taxon>
        <taxon>Spermatophyta</taxon>
        <taxon>Magnoliopsida</taxon>
        <taxon>Liliopsida</taxon>
        <taxon>Asparagales</taxon>
        <taxon>Orchidaceae</taxon>
        <taxon>Vanilloideae</taxon>
        <taxon>Vanilleae</taxon>
        <taxon>Vanilla</taxon>
    </lineage>
</organism>
<evidence type="ECO:0000313" key="4">
    <source>
        <dbReference type="Proteomes" id="UP000639772"/>
    </source>
</evidence>
<evidence type="ECO:0000313" key="2">
    <source>
        <dbReference type="EMBL" id="KAG0446685.1"/>
    </source>
</evidence>
<protein>
    <submittedName>
        <fullName evidence="1">Uncharacterized protein</fullName>
    </submittedName>
</protein>
<gene>
    <name evidence="2" type="ORF">HPP92_028727</name>
    <name evidence="1" type="ORF">HPP92_028738</name>
</gene>
<dbReference type="EMBL" id="JADCNL010000559">
    <property type="protein sequence ID" value="KAG0446685.1"/>
    <property type="molecule type" value="Genomic_DNA"/>
</dbReference>
<reference evidence="3 4" key="1">
    <citation type="journal article" date="2020" name="Nat. Food">
        <title>A phased Vanilla planifolia genome enables genetic improvement of flavour and production.</title>
        <authorList>
            <person name="Hasing T."/>
            <person name="Tang H."/>
            <person name="Brym M."/>
            <person name="Khazi F."/>
            <person name="Huang T."/>
            <person name="Chambers A.H."/>
        </authorList>
    </citation>
    <scope>NUCLEOTIDE SEQUENCE [LARGE SCALE GENOMIC DNA]</scope>
    <source>
        <tissue evidence="1">Leaf</tissue>
    </source>
</reference>
<dbReference type="AlphaFoldDB" id="A0A835U241"/>
<sequence length="109" mass="12415">MAGAISGVPSDGDLLTSLYRFQLVSPLPTHDFYGSKEYRNDKTISSIVHKNSTTRPYVLSFLYNCSPYGNNEFELAKTMNKRRPITNDKEELAFGKFEEPIKTKKTKTE</sequence>